<proteinExistence type="predicted"/>
<evidence type="ECO:0000256" key="1">
    <source>
        <dbReference type="SAM" id="MobiDB-lite"/>
    </source>
</evidence>
<organism evidence="3 4">
    <name type="scientific">Bombella favorum</name>
    <dbReference type="NCBI Taxonomy" id="2039164"/>
    <lineage>
        <taxon>Bacteria</taxon>
        <taxon>Pseudomonadati</taxon>
        <taxon>Pseudomonadota</taxon>
        <taxon>Alphaproteobacteria</taxon>
        <taxon>Acetobacterales</taxon>
        <taxon>Acetobacteraceae</taxon>
        <taxon>Bombella</taxon>
    </lineage>
</organism>
<dbReference type="InterPro" id="IPR051162">
    <property type="entry name" value="T4SS_component"/>
</dbReference>
<evidence type="ECO:0000313" key="3">
    <source>
        <dbReference type="EMBL" id="MBA5725856.1"/>
    </source>
</evidence>
<sequence length="1100" mass="119430">MIMLQEQNMIDQTLAVARERAERNLSLAKSVVTQDYLPQLGSCTVLRPQLKDEEGFTLGGDVRLFRVTRLVQENREAVLESATAAYATLGAVKSSIFFYLYSTGQETNLYIGVRGASGAGIGEQHGALLQEVFRGHFPGSQLEKQDGDATKMISASLCGTMVMDSWGSVTAVTSVPGLSSEDRSMFIQGLEHFIDAAEGKRYQALILADPVSPGELSVLRSSCERLATLISPLVKTTTAYNQSESHSVAESLTKSINEGFSETVTEGENHTSNIGGSTGTTEDSRGRVVVRGLTTGLAAGLGVLADAMVPGGGLLREVVAGIGAGEIGNILGSSIAPHKTDTKSESWGESRGTNSSTSWAKTGGTSTSEGNTTTDGVNRGITHTFEQQNKSAEQFLKTIDYRLERLDEAHSYGGWNAAAYFVADTPAVSESLASTYIGLMRGVASGKDTHAITTWSGAAAELPRKWLGDFHHPRLSAQALPGMNGNVGNCLSPATIVSTREAAMMLSLPRRSASTLPVLQAEPFGRSIQHVDGTMSDQRRGRGQTALKLGCIRHLWEDMPQKIWLDREQLRTHAFVAGTTGSGKSNTLYLMLHQLLEAGIPFLVVEPAKGEYAQVFGGYEQVNCYDAGTGRANGLKLNPFRCPKELSLLEHIDRLTGIFCVCWPLYNAMPILLKEAVIVAYERAGWNVEASVYLGDGDPAYPDFVMLLAALEDVIAAAGYGERLQAEYTGALCTRVRSLTSGFSGRIFVADETGDEVLFDKAALVDLSRVGSAETRSLIMGMLVMRLVEYRQAQGEMNAPLRHVTVLEEAHNLLRAGATQGGDEQQGGVIGKSVEMITDAIAEMRTYGEGFVIVDQSPQAVHRAAIRNTGTKIALRLPDEEDRRVLGASIGLNDEQIKEMARLENGVAVVRQSGWLQAVLCHMDRFDEETLSKPMVVTGKAKLTSLEVKAFQSAAIKFLMWPWTNMASKPDITALEKQAQRWPDEAISQKLMSYIRRYEAGTFSEMPRSSEVENYLLAKLVTDIVGLRRQIALIAGRKQSEQDLDVAVGRLIQRHFRLPGTTQRQLTSFLLVDWAGVDNVDRTATCARWRGYISQDGAVA</sequence>
<protein>
    <submittedName>
        <fullName evidence="3">ATP-binding protein</fullName>
    </submittedName>
</protein>
<dbReference type="InterPro" id="IPR027417">
    <property type="entry name" value="P-loop_NTPase"/>
</dbReference>
<gene>
    <name evidence="3" type="ORF">CPA57_06145</name>
</gene>
<feature type="domain" description="Helicase HerA central" evidence="2">
    <location>
        <begin position="562"/>
        <end position="639"/>
    </location>
</feature>
<dbReference type="Pfam" id="PF01935">
    <property type="entry name" value="DUF87"/>
    <property type="match status" value="1"/>
</dbReference>
<dbReference type="EMBL" id="NWUS01000002">
    <property type="protein sequence ID" value="MBA5725856.1"/>
    <property type="molecule type" value="Genomic_DNA"/>
</dbReference>
<name>A0ABR5ZNG9_9PROT</name>
<comment type="caution">
    <text evidence="3">The sequence shown here is derived from an EMBL/GenBank/DDBJ whole genome shotgun (WGS) entry which is preliminary data.</text>
</comment>
<dbReference type="Gene3D" id="3.40.50.300">
    <property type="entry name" value="P-loop containing nucleotide triphosphate hydrolases"/>
    <property type="match status" value="2"/>
</dbReference>
<keyword evidence="4" id="KW-1185">Reference proteome</keyword>
<dbReference type="GO" id="GO:0005524">
    <property type="term" value="F:ATP binding"/>
    <property type="evidence" value="ECO:0007669"/>
    <property type="project" value="UniProtKB-KW"/>
</dbReference>
<accession>A0ABR5ZNG9</accession>
<dbReference type="SUPFAM" id="SSF52540">
    <property type="entry name" value="P-loop containing nucleoside triphosphate hydrolases"/>
    <property type="match status" value="1"/>
</dbReference>
<feature type="compositionally biased region" description="Polar residues" evidence="1">
    <location>
        <begin position="349"/>
        <end position="360"/>
    </location>
</feature>
<feature type="region of interest" description="Disordered" evidence="1">
    <location>
        <begin position="335"/>
        <end position="379"/>
    </location>
</feature>
<dbReference type="Proteomes" id="UP001516390">
    <property type="component" value="Unassembled WGS sequence"/>
</dbReference>
<dbReference type="InterPro" id="IPR002789">
    <property type="entry name" value="HerA_central"/>
</dbReference>
<dbReference type="PANTHER" id="PTHR30121:SF6">
    <property type="entry name" value="SLR6007 PROTEIN"/>
    <property type="match status" value="1"/>
</dbReference>
<reference evidence="3 4" key="1">
    <citation type="submission" date="2017-09" db="EMBL/GenBank/DDBJ databases">
        <authorList>
            <person name="Jakob F."/>
        </authorList>
    </citation>
    <scope>NUCLEOTIDE SEQUENCE [LARGE SCALE GENOMIC DNA]</scope>
    <source>
        <strain evidence="3 4">TMW 2.1880</strain>
    </source>
</reference>
<evidence type="ECO:0000313" key="4">
    <source>
        <dbReference type="Proteomes" id="UP001516390"/>
    </source>
</evidence>
<feature type="compositionally biased region" description="Low complexity" evidence="1">
    <location>
        <begin position="362"/>
        <end position="376"/>
    </location>
</feature>
<keyword evidence="3" id="KW-0067">ATP-binding</keyword>
<feature type="region of interest" description="Disordered" evidence="1">
    <location>
        <begin position="263"/>
        <end position="285"/>
    </location>
</feature>
<feature type="compositionally biased region" description="Polar residues" evidence="1">
    <location>
        <begin position="263"/>
        <end position="281"/>
    </location>
</feature>
<dbReference type="PANTHER" id="PTHR30121">
    <property type="entry name" value="UNCHARACTERIZED PROTEIN YJGR-RELATED"/>
    <property type="match status" value="1"/>
</dbReference>
<evidence type="ECO:0000259" key="2">
    <source>
        <dbReference type="Pfam" id="PF01935"/>
    </source>
</evidence>
<keyword evidence="3" id="KW-0547">Nucleotide-binding</keyword>
<feature type="compositionally biased region" description="Basic and acidic residues" evidence="1">
    <location>
        <begin position="338"/>
        <end position="348"/>
    </location>
</feature>